<keyword evidence="1" id="KW-1133">Transmembrane helix</keyword>
<keyword evidence="6" id="KW-1185">Reference proteome</keyword>
<evidence type="ECO:0000259" key="2">
    <source>
        <dbReference type="Pfam" id="PF02698"/>
    </source>
</evidence>
<dbReference type="InterPro" id="IPR051599">
    <property type="entry name" value="Cell_Envelope_Assoc"/>
</dbReference>
<dbReference type="GO" id="GO:0005886">
    <property type="term" value="C:plasma membrane"/>
    <property type="evidence" value="ECO:0007669"/>
    <property type="project" value="TreeGrafter"/>
</dbReference>
<dbReference type="PANTHER" id="PTHR30336:SF20">
    <property type="entry name" value="DUF218 DOMAIN-CONTAINING PROTEIN"/>
    <property type="match status" value="1"/>
</dbReference>
<sequence>MFFVEELLSIAMKLLKKLIILIALVIVYVFSNAVSIYIYSFKDEARTADVAIVLGASTYNGHASPVYQERINHAVVLYNKHLVKKIITTGGYGKGNPVSDAYNAKLYAISQGVPEDDILTEDQSTVTLENLINAKKIMDVYNYQTALIVSDPLHMKRAMLQAKDAGITAYTSPTQSSRYRTRDTKFQFLKREVINYIGYKWYRLFKPLIKV</sequence>
<organism evidence="3 5">
    <name type="scientific">Catenibacterium mitsuokai</name>
    <dbReference type="NCBI Taxonomy" id="100886"/>
    <lineage>
        <taxon>Bacteria</taxon>
        <taxon>Bacillati</taxon>
        <taxon>Bacillota</taxon>
        <taxon>Erysipelotrichia</taxon>
        <taxon>Erysipelotrichales</taxon>
        <taxon>Coprobacillaceae</taxon>
        <taxon>Catenibacterium</taxon>
    </lineage>
</organism>
<keyword evidence="1" id="KW-0472">Membrane</keyword>
<accession>A0AAW4N216</accession>
<gene>
    <name evidence="3" type="ORF">KSV97_08455</name>
    <name evidence="4" type="ORF">KSW06_04965</name>
</gene>
<proteinExistence type="predicted"/>
<reference evidence="3 6" key="1">
    <citation type="submission" date="2021-06" db="EMBL/GenBank/DDBJ databases">
        <title>Collection of gut derived symbiotic bacterial strains cultured from healthy donors.</title>
        <authorList>
            <person name="Lin H."/>
            <person name="Littmann E."/>
            <person name="Pamer E.G."/>
        </authorList>
    </citation>
    <scope>NUCLEOTIDE SEQUENCE</scope>
    <source>
        <strain evidence="4 6">MSK.21.70</strain>
        <strain evidence="3">MSK.21.82</strain>
    </source>
</reference>
<dbReference type="PANTHER" id="PTHR30336">
    <property type="entry name" value="INNER MEMBRANE PROTEIN, PROBABLE PERMEASE"/>
    <property type="match status" value="1"/>
</dbReference>
<protein>
    <submittedName>
        <fullName evidence="3">YdcF family protein</fullName>
    </submittedName>
</protein>
<comment type="caution">
    <text evidence="3">The sequence shown here is derived from an EMBL/GenBank/DDBJ whole genome shotgun (WGS) entry which is preliminary data.</text>
</comment>
<dbReference type="Proteomes" id="UP001196408">
    <property type="component" value="Unassembled WGS sequence"/>
</dbReference>
<dbReference type="EMBL" id="JAHOEL010000022">
    <property type="protein sequence ID" value="MBV3392618.1"/>
    <property type="molecule type" value="Genomic_DNA"/>
</dbReference>
<feature type="transmembrane region" description="Helical" evidence="1">
    <location>
        <begin position="18"/>
        <end position="39"/>
    </location>
</feature>
<dbReference type="CDD" id="cd06259">
    <property type="entry name" value="YdcF-like"/>
    <property type="match status" value="1"/>
</dbReference>
<dbReference type="EMBL" id="JAHOEF010000058">
    <property type="protein sequence ID" value="MBV3383248.1"/>
    <property type="molecule type" value="Genomic_DNA"/>
</dbReference>
<dbReference type="Pfam" id="PF02698">
    <property type="entry name" value="DUF218"/>
    <property type="match status" value="1"/>
</dbReference>
<name>A0AAW4N216_9FIRM</name>
<dbReference type="InterPro" id="IPR003848">
    <property type="entry name" value="DUF218"/>
</dbReference>
<evidence type="ECO:0000256" key="1">
    <source>
        <dbReference type="SAM" id="Phobius"/>
    </source>
</evidence>
<evidence type="ECO:0000313" key="4">
    <source>
        <dbReference type="EMBL" id="MBV3392618.1"/>
    </source>
</evidence>
<dbReference type="Proteomes" id="UP001197492">
    <property type="component" value="Unassembled WGS sequence"/>
</dbReference>
<keyword evidence="1" id="KW-0812">Transmembrane</keyword>
<feature type="domain" description="DUF218" evidence="2">
    <location>
        <begin position="49"/>
        <end position="178"/>
    </location>
</feature>
<evidence type="ECO:0000313" key="5">
    <source>
        <dbReference type="Proteomes" id="UP001196408"/>
    </source>
</evidence>
<dbReference type="AlphaFoldDB" id="A0AAW4N216"/>
<evidence type="ECO:0000313" key="6">
    <source>
        <dbReference type="Proteomes" id="UP001197492"/>
    </source>
</evidence>
<evidence type="ECO:0000313" key="3">
    <source>
        <dbReference type="EMBL" id="MBV3383248.1"/>
    </source>
</evidence>